<evidence type="ECO:0000313" key="2">
    <source>
        <dbReference type="EMBL" id="TIC80344.1"/>
    </source>
</evidence>
<reference evidence="2 3" key="1">
    <citation type="submission" date="2019-04" db="EMBL/GenBank/DDBJ databases">
        <title>Crenobacter sp. nov.</title>
        <authorList>
            <person name="Shi S."/>
        </authorList>
    </citation>
    <scope>NUCLEOTIDE SEQUENCE [LARGE SCALE GENOMIC DNA]</scope>
    <source>
        <strain evidence="2 3">GY 70310</strain>
    </source>
</reference>
<proteinExistence type="predicted"/>
<comment type="caution">
    <text evidence="2">The sequence shown here is derived from an EMBL/GenBank/DDBJ whole genome shotgun (WGS) entry which is preliminary data.</text>
</comment>
<name>A0A4T0UNJ1_9NEIS</name>
<dbReference type="AlphaFoldDB" id="A0A4T0UNJ1"/>
<protein>
    <recommendedName>
        <fullName evidence="4">KfrA N-terminal DNA-binding domain-containing protein</fullName>
    </recommendedName>
</protein>
<keyword evidence="3" id="KW-1185">Reference proteome</keyword>
<feature type="coiled-coil region" evidence="1">
    <location>
        <begin position="58"/>
        <end position="135"/>
    </location>
</feature>
<gene>
    <name evidence="2" type="ORF">E5K04_12645</name>
</gene>
<evidence type="ECO:0000313" key="3">
    <source>
        <dbReference type="Proteomes" id="UP000308891"/>
    </source>
</evidence>
<organism evidence="2 3">
    <name type="scientific">Crenobacter intestini</name>
    <dbReference type="NCBI Taxonomy" id="2563443"/>
    <lineage>
        <taxon>Bacteria</taxon>
        <taxon>Pseudomonadati</taxon>
        <taxon>Pseudomonadota</taxon>
        <taxon>Betaproteobacteria</taxon>
        <taxon>Neisseriales</taxon>
        <taxon>Neisseriaceae</taxon>
        <taxon>Crenobacter</taxon>
    </lineage>
</organism>
<evidence type="ECO:0008006" key="4">
    <source>
        <dbReference type="Google" id="ProtNLM"/>
    </source>
</evidence>
<accession>A0A4T0UNJ1</accession>
<dbReference type="Proteomes" id="UP000308891">
    <property type="component" value="Unassembled WGS sequence"/>
</dbReference>
<keyword evidence="1" id="KW-0175">Coiled coil</keyword>
<dbReference type="RefSeq" id="WP_136554645.1">
    <property type="nucleotide sequence ID" value="NZ_STGJ01000014.1"/>
</dbReference>
<dbReference type="EMBL" id="STGJ01000014">
    <property type="protein sequence ID" value="TIC80344.1"/>
    <property type="molecule type" value="Genomic_DNA"/>
</dbReference>
<evidence type="ECO:0000256" key="1">
    <source>
        <dbReference type="SAM" id="Coils"/>
    </source>
</evidence>
<dbReference type="OrthoDB" id="9179597at2"/>
<sequence>MTLQDYSTTFERELNARRELEVEQVRSQLTGELHAVGASLAAELAREREIAQGERAYLMEQTHELRQARTREKEALEKALAEARKDADASRTRAAQYRTDLAVERGRLEERAGQLAKAEQGNEVLAAQVKALEGELAAERSMLAQRSEQLAKCLESMRADIPDRETYS</sequence>